<dbReference type="PANTHER" id="PTHR21666">
    <property type="entry name" value="PEPTIDASE-RELATED"/>
    <property type="match status" value="1"/>
</dbReference>
<evidence type="ECO:0000313" key="2">
    <source>
        <dbReference type="EMBL" id="SFJ55733.1"/>
    </source>
</evidence>
<dbReference type="CDD" id="cd12797">
    <property type="entry name" value="M23_peptidase"/>
    <property type="match status" value="1"/>
</dbReference>
<dbReference type="RefSeq" id="WP_092267581.1">
    <property type="nucleotide sequence ID" value="NZ_FORT01000004.1"/>
</dbReference>
<dbReference type="PANTHER" id="PTHR21666:SF270">
    <property type="entry name" value="MUREIN HYDROLASE ACTIVATOR ENVC"/>
    <property type="match status" value="1"/>
</dbReference>
<dbReference type="EMBL" id="FORT01000004">
    <property type="protein sequence ID" value="SFJ55733.1"/>
    <property type="molecule type" value="Genomic_DNA"/>
</dbReference>
<dbReference type="SUPFAM" id="SSF51261">
    <property type="entry name" value="Duplicated hybrid motif"/>
    <property type="match status" value="1"/>
</dbReference>
<dbReference type="STRING" id="1884381.SAMN05518846_10499"/>
<reference evidence="3" key="1">
    <citation type="submission" date="2016-10" db="EMBL/GenBank/DDBJ databases">
        <authorList>
            <person name="Varghese N."/>
            <person name="Submissions S."/>
        </authorList>
    </citation>
    <scope>NUCLEOTIDE SEQUENCE [LARGE SCALE GENOMIC DNA]</scope>
    <source>
        <strain evidence="3">OK042</strain>
    </source>
</reference>
<evidence type="ECO:0000259" key="1">
    <source>
        <dbReference type="Pfam" id="PF01551"/>
    </source>
</evidence>
<dbReference type="GO" id="GO:0004222">
    <property type="term" value="F:metalloendopeptidase activity"/>
    <property type="evidence" value="ECO:0007669"/>
    <property type="project" value="TreeGrafter"/>
</dbReference>
<proteinExistence type="predicted"/>
<evidence type="ECO:0000313" key="3">
    <source>
        <dbReference type="Proteomes" id="UP000198915"/>
    </source>
</evidence>
<feature type="domain" description="M23ase beta-sheet core" evidence="1">
    <location>
        <begin position="173"/>
        <end position="263"/>
    </location>
</feature>
<dbReference type="InterPro" id="IPR050570">
    <property type="entry name" value="Cell_wall_metabolism_enzyme"/>
</dbReference>
<sequence length="291" mass="32015">MERHDRAALAGWIPTAFLSGAYQQLYEACSVSFREQLSLEEFGTFASQFHQEVKAYQARPASIVPWGGALRIVWVDESGQKGLSTAISQSGEILGLRLTHLSSFPETDEALSKGTYRLPFTGEWFIYWGGTNELVNYHYAYPSQRYAFDFLVMKNGQTYFGDPKHNESYFAFGQPILAPASGTVLKVSNAIADNEPGIVNEAYAAGNFVEIDHGNKEYSLLAHLRCGSVTVQTGDSVLQGQLIGQCGNSGNSSEPHLHMQVSDSSDLLLARSVRIRFAGIDRIEQGDTVRG</sequence>
<dbReference type="Pfam" id="PF01551">
    <property type="entry name" value="Peptidase_M23"/>
    <property type="match status" value="1"/>
</dbReference>
<organism evidence="2 3">
    <name type="scientific">Brevibacillus centrosporus</name>
    <dbReference type="NCBI Taxonomy" id="54910"/>
    <lineage>
        <taxon>Bacteria</taxon>
        <taxon>Bacillati</taxon>
        <taxon>Bacillota</taxon>
        <taxon>Bacilli</taxon>
        <taxon>Bacillales</taxon>
        <taxon>Paenibacillaceae</taxon>
        <taxon>Brevibacillus</taxon>
    </lineage>
</organism>
<dbReference type="Gene3D" id="2.70.70.10">
    <property type="entry name" value="Glucose Permease (Domain IIA)"/>
    <property type="match status" value="1"/>
</dbReference>
<protein>
    <submittedName>
        <fullName evidence="2">Peptidase family M23</fullName>
    </submittedName>
</protein>
<gene>
    <name evidence="2" type="ORF">SAMN05518846_10499</name>
</gene>
<dbReference type="Proteomes" id="UP000198915">
    <property type="component" value="Unassembled WGS sequence"/>
</dbReference>
<keyword evidence="3" id="KW-1185">Reference proteome</keyword>
<dbReference type="InterPro" id="IPR011055">
    <property type="entry name" value="Dup_hybrid_motif"/>
</dbReference>
<accession>A0A1I3SA70</accession>
<name>A0A1I3SA70_9BACL</name>
<dbReference type="InterPro" id="IPR016047">
    <property type="entry name" value="M23ase_b-sheet_dom"/>
</dbReference>
<dbReference type="AlphaFoldDB" id="A0A1I3SA70"/>